<keyword evidence="1" id="KW-0344">Guanine-nucleotide releasing factor</keyword>
<dbReference type="InterPro" id="IPR026791">
    <property type="entry name" value="DOCK"/>
</dbReference>
<comment type="similarity">
    <text evidence="2">Belongs to the DOCK family.</text>
</comment>
<dbReference type="InterPro" id="IPR043162">
    <property type="entry name" value="DOCK_C_lobe_C"/>
</dbReference>
<feature type="compositionally biased region" description="Basic and acidic residues" evidence="3">
    <location>
        <begin position="1"/>
        <end position="18"/>
    </location>
</feature>
<dbReference type="Gene3D" id="1.25.40.410">
    <property type="match status" value="1"/>
</dbReference>
<dbReference type="GO" id="GO:0005085">
    <property type="term" value="F:guanyl-nucleotide exchange factor activity"/>
    <property type="evidence" value="ECO:0007669"/>
    <property type="project" value="UniProtKB-KW"/>
</dbReference>
<evidence type="ECO:0000256" key="3">
    <source>
        <dbReference type="SAM" id="MobiDB-lite"/>
    </source>
</evidence>
<feature type="domain" description="DOCKER" evidence="4">
    <location>
        <begin position="336"/>
        <end position="754"/>
    </location>
</feature>
<gene>
    <name evidence="5" type="ORF">PYW07_000750</name>
</gene>
<accession>A0AAD7YRS1</accession>
<keyword evidence="6" id="KW-1185">Reference proteome</keyword>
<dbReference type="Pfam" id="PF20421">
    <property type="entry name" value="DHR-2_Lobe_C"/>
    <property type="match status" value="1"/>
</dbReference>
<dbReference type="InterPro" id="IPR046770">
    <property type="entry name" value="DOCKER_Lobe_B"/>
</dbReference>
<dbReference type="InterPro" id="IPR046773">
    <property type="entry name" value="DOCKER_Lobe_C"/>
</dbReference>
<sequence length="772" mass="86554">MRSAERAQDHRHQVEAGGRDPGPGLRQERLHHEEERWWVKRRCVPARALAQGAVARRRAGGRRPARAAAAAVRRAGGRGGADPAACARDYSAGECIIGGGSSVGACRRERWRKELWRGGAREAGAPPAPQPQLSGALAAEVALTLLHALETIVQSCSNLECGQSVCSAALQVVLRALQRNQSVVVLQHMFATVRALIVKLGWSCCGEESGICRVLLRHCAALSAPTRAHASATLYALMRQHYQLGNNFSRVKMQVTMSLSSLVGTSTTFSEDSLRRALKTILVYAEHDADLTDTTFPEQVKDLVFNLHMILSDTVKMKEFQEDPEMLLDLMHRIARGYQHSPDLRLTWLNNMAQKHMERSNHTEAGMCLIHGAALVAEQMCARGRGAALLQRVTHNALDESCADALHHHLTHLELQALLEHAASELMTAGMYETVNEVYKVLIPIAEEHRDYKKLANIHSKLNEAFTRIEQLHGKRVFGTYFRVSFYGARFGDLDNEEFIYKEHALTKLPEIFSRLENFYGARFGVENVVIIKDSNIVDVSTLDADKAYIQITYVEPYFEPHELRKRATHYEKNYNIKRFMYATPFTVGGRAHGDIAEQCKRKTILTTAHHFPYVKTRIQVVQRTQIILTPIEVAIEDIQKKINELAAATSQEPADPKMLQMVVQGCIGTTVNQGPLELAQVFLAPVAEGTQPPTRLTNKLRLAFKDFSKKCHDALRKNKNLIGSDQREYQRELERNFQRFTDRLAPLVHAAPGHVAQLTNGLSKHDYKYQA</sequence>
<dbReference type="PROSITE" id="PS51651">
    <property type="entry name" value="DOCKER"/>
    <property type="match status" value="1"/>
</dbReference>
<dbReference type="InterPro" id="IPR046769">
    <property type="entry name" value="DOCKER_Lobe_A"/>
</dbReference>
<comment type="caution">
    <text evidence="5">The sequence shown here is derived from an EMBL/GenBank/DDBJ whole genome shotgun (WGS) entry which is preliminary data.</text>
</comment>
<evidence type="ECO:0000313" key="5">
    <source>
        <dbReference type="EMBL" id="KAJ8726052.1"/>
    </source>
</evidence>
<protein>
    <recommendedName>
        <fullName evidence="4">DOCKER domain-containing protein</fullName>
    </recommendedName>
</protein>
<reference evidence="5" key="1">
    <citation type="submission" date="2023-03" db="EMBL/GenBank/DDBJ databases">
        <title>Chromosome-level genomes of two armyworms, Mythimna separata and Mythimna loreyi, provide insights into the biosynthesis and reception of sex pheromones.</title>
        <authorList>
            <person name="Zhao H."/>
        </authorList>
    </citation>
    <scope>NUCLEOTIDE SEQUENCE</scope>
    <source>
        <strain evidence="5">BeijingLab</strain>
        <tissue evidence="5">Pupa</tissue>
    </source>
</reference>
<dbReference type="CDD" id="cd11695">
    <property type="entry name" value="DHR2_DOCK_C"/>
    <property type="match status" value="1"/>
</dbReference>
<dbReference type="GO" id="GO:0007264">
    <property type="term" value="P:small GTPase-mediated signal transduction"/>
    <property type="evidence" value="ECO:0007669"/>
    <property type="project" value="InterPro"/>
</dbReference>
<feature type="region of interest" description="Disordered" evidence="3">
    <location>
        <begin position="1"/>
        <end position="28"/>
    </location>
</feature>
<dbReference type="Gene3D" id="1.20.58.740">
    <property type="match status" value="1"/>
</dbReference>
<evidence type="ECO:0000256" key="2">
    <source>
        <dbReference type="PROSITE-ProRule" id="PRU00984"/>
    </source>
</evidence>
<proteinExistence type="inferred from homology"/>
<dbReference type="AlphaFoldDB" id="A0AAD7YRS1"/>
<dbReference type="FunFam" id="1.20.58.740:FF:000002">
    <property type="entry name" value="Dedicator of cytokinesis protein 7"/>
    <property type="match status" value="1"/>
</dbReference>
<dbReference type="Pfam" id="PF20422">
    <property type="entry name" value="DHR-2_Lobe_B"/>
    <property type="match status" value="1"/>
</dbReference>
<organism evidence="5 6">
    <name type="scientific">Mythimna separata</name>
    <name type="common">Oriental armyworm</name>
    <name type="synonym">Pseudaletia separata</name>
    <dbReference type="NCBI Taxonomy" id="271217"/>
    <lineage>
        <taxon>Eukaryota</taxon>
        <taxon>Metazoa</taxon>
        <taxon>Ecdysozoa</taxon>
        <taxon>Arthropoda</taxon>
        <taxon>Hexapoda</taxon>
        <taxon>Insecta</taxon>
        <taxon>Pterygota</taxon>
        <taxon>Neoptera</taxon>
        <taxon>Endopterygota</taxon>
        <taxon>Lepidoptera</taxon>
        <taxon>Glossata</taxon>
        <taxon>Ditrysia</taxon>
        <taxon>Noctuoidea</taxon>
        <taxon>Noctuidae</taxon>
        <taxon>Noctuinae</taxon>
        <taxon>Hadenini</taxon>
        <taxon>Mythimna</taxon>
    </lineage>
</organism>
<dbReference type="Pfam" id="PF06920">
    <property type="entry name" value="DHR-2_Lobe_A"/>
    <property type="match status" value="1"/>
</dbReference>
<dbReference type="InterPro" id="IPR027357">
    <property type="entry name" value="DOCKER_dom"/>
</dbReference>
<evidence type="ECO:0000256" key="1">
    <source>
        <dbReference type="ARBA" id="ARBA00022658"/>
    </source>
</evidence>
<dbReference type="Proteomes" id="UP001231518">
    <property type="component" value="Chromosome 10"/>
</dbReference>
<dbReference type="EMBL" id="JARGEI010000009">
    <property type="protein sequence ID" value="KAJ8726052.1"/>
    <property type="molecule type" value="Genomic_DNA"/>
</dbReference>
<dbReference type="InterPro" id="IPR043161">
    <property type="entry name" value="DOCK_C_lobe_A"/>
</dbReference>
<name>A0AAD7YRS1_MYTSE</name>
<evidence type="ECO:0000313" key="6">
    <source>
        <dbReference type="Proteomes" id="UP001231518"/>
    </source>
</evidence>
<evidence type="ECO:0000259" key="4">
    <source>
        <dbReference type="PROSITE" id="PS51651"/>
    </source>
</evidence>
<dbReference type="PANTHER" id="PTHR23317:SF76">
    <property type="entry name" value="LD20667P"/>
    <property type="match status" value="1"/>
</dbReference>
<dbReference type="PANTHER" id="PTHR23317">
    <property type="entry name" value="DEDICATOR OF CYTOKINESIS DOCK"/>
    <property type="match status" value="1"/>
</dbReference>